<comment type="subcellular location">
    <subcellularLocation>
        <location evidence="1">Cell membrane</location>
        <topology evidence="1">Multi-pass membrane protein</topology>
    </subcellularLocation>
</comment>
<evidence type="ECO:0000256" key="6">
    <source>
        <dbReference type="SAM" id="Phobius"/>
    </source>
</evidence>
<accession>A0A645ID40</accession>
<keyword evidence="5 6" id="KW-0472">Membrane</keyword>
<evidence type="ECO:0000256" key="5">
    <source>
        <dbReference type="ARBA" id="ARBA00023136"/>
    </source>
</evidence>
<feature type="transmembrane region" description="Helical" evidence="6">
    <location>
        <begin position="12"/>
        <end position="29"/>
    </location>
</feature>
<evidence type="ECO:0000256" key="2">
    <source>
        <dbReference type="ARBA" id="ARBA00022475"/>
    </source>
</evidence>
<reference evidence="8" key="1">
    <citation type="submission" date="2019-08" db="EMBL/GenBank/DDBJ databases">
        <authorList>
            <person name="Kucharzyk K."/>
            <person name="Murdoch R.W."/>
            <person name="Higgins S."/>
            <person name="Loffler F."/>
        </authorList>
    </citation>
    <scope>NUCLEOTIDE SEQUENCE</scope>
</reference>
<dbReference type="PANTHER" id="PTHR12677">
    <property type="entry name" value="GOLGI APPARATUS MEMBRANE PROTEIN TVP38-RELATED"/>
    <property type="match status" value="1"/>
</dbReference>
<evidence type="ECO:0000256" key="3">
    <source>
        <dbReference type="ARBA" id="ARBA00022692"/>
    </source>
</evidence>
<comment type="caution">
    <text evidence="8">The sequence shown here is derived from an EMBL/GenBank/DDBJ whole genome shotgun (WGS) entry which is preliminary data.</text>
</comment>
<feature type="transmembrane region" description="Helical" evidence="6">
    <location>
        <begin position="111"/>
        <end position="129"/>
    </location>
</feature>
<keyword evidence="2" id="KW-1003">Cell membrane</keyword>
<dbReference type="InterPro" id="IPR015414">
    <property type="entry name" value="TMEM64"/>
</dbReference>
<evidence type="ECO:0000259" key="7">
    <source>
        <dbReference type="Pfam" id="PF09335"/>
    </source>
</evidence>
<feature type="domain" description="VTT" evidence="7">
    <location>
        <begin position="14"/>
        <end position="131"/>
    </location>
</feature>
<evidence type="ECO:0000256" key="1">
    <source>
        <dbReference type="ARBA" id="ARBA00004651"/>
    </source>
</evidence>
<sequence>MFVIVLESMLPMLPLAVFIALNMVLFGNLAGFIMSWVATIIGCILMFTISRKYFSNFFERKTKNSKKVKNLMNIINKMEFSTLVIITALPFTPAFLINIAAGLSKMSYKKFILNILISKIAVIYFWGYIGTTFLDSLNDMGVLIKLGILLGGTYILSKVIMKKNKIE</sequence>
<gene>
    <name evidence="8" type="ORF">SDC9_196663</name>
</gene>
<dbReference type="PANTHER" id="PTHR12677:SF55">
    <property type="entry name" value="UNDECAPRENYL PHOSPHATE TRANSPORTER SAOUHSC_00901-RELATED"/>
    <property type="match status" value="1"/>
</dbReference>
<evidence type="ECO:0000313" key="8">
    <source>
        <dbReference type="EMBL" id="MPN49050.1"/>
    </source>
</evidence>
<feature type="transmembrane region" description="Helical" evidence="6">
    <location>
        <begin position="80"/>
        <end position="99"/>
    </location>
</feature>
<dbReference type="EMBL" id="VSSQ01111936">
    <property type="protein sequence ID" value="MPN49050.1"/>
    <property type="molecule type" value="Genomic_DNA"/>
</dbReference>
<dbReference type="GO" id="GO:0005886">
    <property type="term" value="C:plasma membrane"/>
    <property type="evidence" value="ECO:0007669"/>
    <property type="project" value="UniProtKB-SubCell"/>
</dbReference>
<dbReference type="InterPro" id="IPR032816">
    <property type="entry name" value="VTT_dom"/>
</dbReference>
<evidence type="ECO:0000256" key="4">
    <source>
        <dbReference type="ARBA" id="ARBA00022989"/>
    </source>
</evidence>
<keyword evidence="4 6" id="KW-1133">Transmembrane helix</keyword>
<organism evidence="8">
    <name type="scientific">bioreactor metagenome</name>
    <dbReference type="NCBI Taxonomy" id="1076179"/>
    <lineage>
        <taxon>unclassified sequences</taxon>
        <taxon>metagenomes</taxon>
        <taxon>ecological metagenomes</taxon>
    </lineage>
</organism>
<protein>
    <recommendedName>
        <fullName evidence="7">VTT domain-containing protein</fullName>
    </recommendedName>
</protein>
<feature type="transmembrane region" description="Helical" evidence="6">
    <location>
        <begin position="36"/>
        <end position="54"/>
    </location>
</feature>
<proteinExistence type="predicted"/>
<dbReference type="Pfam" id="PF09335">
    <property type="entry name" value="VTT_dom"/>
    <property type="match status" value="1"/>
</dbReference>
<feature type="transmembrane region" description="Helical" evidence="6">
    <location>
        <begin position="141"/>
        <end position="161"/>
    </location>
</feature>
<keyword evidence="3 6" id="KW-0812">Transmembrane</keyword>
<dbReference type="AlphaFoldDB" id="A0A645ID40"/>
<name>A0A645ID40_9ZZZZ</name>